<dbReference type="Pfam" id="PF00474">
    <property type="entry name" value="SSF"/>
    <property type="match status" value="1"/>
</dbReference>
<dbReference type="GO" id="GO:0005412">
    <property type="term" value="F:D-glucose:sodium symporter activity"/>
    <property type="evidence" value="ECO:0007669"/>
    <property type="project" value="TreeGrafter"/>
</dbReference>
<feature type="transmembrane region" description="Helical" evidence="7">
    <location>
        <begin position="194"/>
        <end position="212"/>
    </location>
</feature>
<organism evidence="8 9">
    <name type="scientific">Pleionea mediterranea</name>
    <dbReference type="NCBI Taxonomy" id="523701"/>
    <lineage>
        <taxon>Bacteria</taxon>
        <taxon>Pseudomonadati</taxon>
        <taxon>Pseudomonadota</taxon>
        <taxon>Gammaproteobacteria</taxon>
        <taxon>Oceanospirillales</taxon>
        <taxon>Pleioneaceae</taxon>
        <taxon>Pleionea</taxon>
    </lineage>
</organism>
<gene>
    <name evidence="8" type="ORF">C8D97_111117</name>
</gene>
<keyword evidence="9" id="KW-1185">Reference proteome</keyword>
<evidence type="ECO:0000256" key="3">
    <source>
        <dbReference type="ARBA" id="ARBA00022692"/>
    </source>
</evidence>
<feature type="transmembrane region" description="Helical" evidence="7">
    <location>
        <begin position="245"/>
        <end position="265"/>
    </location>
</feature>
<feature type="transmembrane region" description="Helical" evidence="7">
    <location>
        <begin position="541"/>
        <end position="563"/>
    </location>
</feature>
<comment type="similarity">
    <text evidence="2 6">Belongs to the sodium:solute symporter (SSF) (TC 2.A.21) family.</text>
</comment>
<comment type="caution">
    <text evidence="8">The sequence shown here is derived from an EMBL/GenBank/DDBJ whole genome shotgun (WGS) entry which is preliminary data.</text>
</comment>
<evidence type="ECO:0000256" key="1">
    <source>
        <dbReference type="ARBA" id="ARBA00004141"/>
    </source>
</evidence>
<feature type="transmembrane region" description="Helical" evidence="7">
    <location>
        <begin position="83"/>
        <end position="103"/>
    </location>
</feature>
<evidence type="ECO:0000313" key="8">
    <source>
        <dbReference type="EMBL" id="PWK47372.1"/>
    </source>
</evidence>
<reference evidence="8 9" key="1">
    <citation type="submission" date="2018-05" db="EMBL/GenBank/DDBJ databases">
        <title>Genomic Encyclopedia of Type Strains, Phase IV (KMG-IV): sequencing the most valuable type-strain genomes for metagenomic binning, comparative biology and taxonomic classification.</title>
        <authorList>
            <person name="Goeker M."/>
        </authorList>
    </citation>
    <scope>NUCLEOTIDE SEQUENCE [LARGE SCALE GENOMIC DNA]</scope>
    <source>
        <strain evidence="8 9">DSM 25350</strain>
    </source>
</reference>
<evidence type="ECO:0000256" key="4">
    <source>
        <dbReference type="ARBA" id="ARBA00022989"/>
    </source>
</evidence>
<dbReference type="AlphaFoldDB" id="A0A316FH07"/>
<dbReference type="Gene3D" id="1.20.1730.10">
    <property type="entry name" value="Sodium/glucose cotransporter"/>
    <property type="match status" value="1"/>
</dbReference>
<feature type="transmembrane region" description="Helical" evidence="7">
    <location>
        <begin position="340"/>
        <end position="358"/>
    </location>
</feature>
<keyword evidence="5 7" id="KW-0472">Membrane</keyword>
<feature type="transmembrane region" description="Helical" evidence="7">
    <location>
        <begin position="50"/>
        <end position="71"/>
    </location>
</feature>
<dbReference type="PANTHER" id="PTHR11819:SF77">
    <property type="entry name" value="SODIUM_GLUCOSE COTRANSPORT PROTEIN"/>
    <property type="match status" value="1"/>
</dbReference>
<evidence type="ECO:0000256" key="2">
    <source>
        <dbReference type="ARBA" id="ARBA00006434"/>
    </source>
</evidence>
<dbReference type="EMBL" id="QGGU01000011">
    <property type="protein sequence ID" value="PWK47372.1"/>
    <property type="molecule type" value="Genomic_DNA"/>
</dbReference>
<evidence type="ECO:0000256" key="7">
    <source>
        <dbReference type="SAM" id="Phobius"/>
    </source>
</evidence>
<protein>
    <submittedName>
        <fullName evidence="8">Na+/proline symporter</fullName>
    </submittedName>
</protein>
<dbReference type="PANTHER" id="PTHR11819">
    <property type="entry name" value="SOLUTE CARRIER FAMILY 5"/>
    <property type="match status" value="1"/>
</dbReference>
<sequence length="594" mass="66302">MQESEFSLAIIDYVIIVGFILSITLLGLYFSKRASKSTSDFFLGGRSLPWWLAGTSMVATTFAADTPLAVTELIRQSGIAGNWMWWNMLAGGMLTTFFFARYWRRANIITDVELINIRYSGKEARFLRGFRAVYMGMFINALVISWVNLALITLLQVFFGISPAESLWYALGAMLIVYLYSGFSGLLGVVYTDFVQFIVAMTGSIILAVLVVNSDQVGGIDGLKAALPKESLSFFPTITGEDGSAGTVLALGLGSFLAMILLPWWNSWYPGAEPGGGGYVAQRMMSAKDEKNAVYANLYFQIAHYCIRPWPWVLVGLSALVLYPDITEARMGYVLAMKDFLPVGFKGLLLAAFFAAYMSTTASQLNWGTSYIINDFYKPFIKPDANERQLVITSRIAVFVMILVALFVTSKVQSIAGVWNFLLQTGAGLGLVLILRWYWWRVSAWSEIAATIAPFVGYSFTQFVLAPYVDESWGKPIIEDPSGFVFTLVFTAVVWLTVTFLTPATDKQVLKDFYQRIKPAGNWKPFVEPGEPKNGSMWQLLVCWLSAIAMAYSILFTTGSLVFKEWSDALMYFSIFVVSTLLVKYFSSRIKIFE</sequence>
<feature type="transmembrane region" description="Helical" evidence="7">
    <location>
        <begin position="390"/>
        <end position="409"/>
    </location>
</feature>
<comment type="subcellular location">
    <subcellularLocation>
        <location evidence="1">Membrane</location>
        <topology evidence="1">Multi-pass membrane protein</topology>
    </subcellularLocation>
</comment>
<evidence type="ECO:0000256" key="6">
    <source>
        <dbReference type="RuleBase" id="RU362091"/>
    </source>
</evidence>
<evidence type="ECO:0000256" key="5">
    <source>
        <dbReference type="ARBA" id="ARBA00023136"/>
    </source>
</evidence>
<proteinExistence type="inferred from homology"/>
<name>A0A316FH07_9GAMM</name>
<dbReference type="CDD" id="cd11477">
    <property type="entry name" value="SLC5sbd_u1"/>
    <property type="match status" value="1"/>
</dbReference>
<feature type="transmembrane region" description="Helical" evidence="7">
    <location>
        <begin position="569"/>
        <end position="587"/>
    </location>
</feature>
<keyword evidence="3 7" id="KW-0812">Transmembrane</keyword>
<dbReference type="PROSITE" id="PS50283">
    <property type="entry name" value="NA_SOLUT_SYMP_3"/>
    <property type="match status" value="1"/>
</dbReference>
<accession>A0A316FH07</accession>
<dbReference type="InterPro" id="IPR001734">
    <property type="entry name" value="Na/solute_symporter"/>
</dbReference>
<feature type="transmembrane region" description="Helical" evidence="7">
    <location>
        <begin position="167"/>
        <end position="187"/>
    </location>
</feature>
<keyword evidence="4 7" id="KW-1133">Transmembrane helix</keyword>
<evidence type="ECO:0000313" key="9">
    <source>
        <dbReference type="Proteomes" id="UP000245790"/>
    </source>
</evidence>
<dbReference type="RefSeq" id="WP_109764621.1">
    <property type="nucleotide sequence ID" value="NZ_QGGU01000011.1"/>
</dbReference>
<feature type="transmembrane region" description="Helical" evidence="7">
    <location>
        <begin position="483"/>
        <end position="501"/>
    </location>
</feature>
<feature type="transmembrane region" description="Helical" evidence="7">
    <location>
        <begin position="421"/>
        <end position="439"/>
    </location>
</feature>
<dbReference type="Proteomes" id="UP000245790">
    <property type="component" value="Unassembled WGS sequence"/>
</dbReference>
<feature type="transmembrane region" description="Helical" evidence="7">
    <location>
        <begin position="6"/>
        <end position="30"/>
    </location>
</feature>
<dbReference type="OrthoDB" id="9789704at2"/>
<dbReference type="GO" id="GO:0005886">
    <property type="term" value="C:plasma membrane"/>
    <property type="evidence" value="ECO:0007669"/>
    <property type="project" value="TreeGrafter"/>
</dbReference>
<dbReference type="InterPro" id="IPR038377">
    <property type="entry name" value="Na/Glc_symporter_sf"/>
</dbReference>
<feature type="transmembrane region" description="Helical" evidence="7">
    <location>
        <begin position="132"/>
        <end position="161"/>
    </location>
</feature>